<proteinExistence type="predicted"/>
<evidence type="ECO:0000313" key="2">
    <source>
        <dbReference type="EMBL" id="GFY87602.1"/>
    </source>
</evidence>
<comment type="caution">
    <text evidence="2">The sequence shown here is derived from an EMBL/GenBank/DDBJ whole genome shotgun (WGS) entry which is preliminary data.</text>
</comment>
<feature type="region of interest" description="Disordered" evidence="1">
    <location>
        <begin position="284"/>
        <end position="317"/>
    </location>
</feature>
<accession>A0A7J0EMR0</accession>
<feature type="compositionally biased region" description="Basic and acidic residues" evidence="1">
    <location>
        <begin position="296"/>
        <end position="310"/>
    </location>
</feature>
<keyword evidence="3" id="KW-1185">Reference proteome</keyword>
<gene>
    <name evidence="2" type="ORF">Acr_05g0012410</name>
</gene>
<evidence type="ECO:0000256" key="1">
    <source>
        <dbReference type="SAM" id="MobiDB-lite"/>
    </source>
</evidence>
<organism evidence="2 3">
    <name type="scientific">Actinidia rufa</name>
    <dbReference type="NCBI Taxonomy" id="165716"/>
    <lineage>
        <taxon>Eukaryota</taxon>
        <taxon>Viridiplantae</taxon>
        <taxon>Streptophyta</taxon>
        <taxon>Embryophyta</taxon>
        <taxon>Tracheophyta</taxon>
        <taxon>Spermatophyta</taxon>
        <taxon>Magnoliopsida</taxon>
        <taxon>eudicotyledons</taxon>
        <taxon>Gunneridae</taxon>
        <taxon>Pentapetalae</taxon>
        <taxon>asterids</taxon>
        <taxon>Ericales</taxon>
        <taxon>Actinidiaceae</taxon>
        <taxon>Actinidia</taxon>
    </lineage>
</organism>
<reference evidence="2 3" key="1">
    <citation type="submission" date="2019-07" db="EMBL/GenBank/DDBJ databases">
        <title>De Novo Assembly of kiwifruit Actinidia rufa.</title>
        <authorList>
            <person name="Sugita-Konishi S."/>
            <person name="Sato K."/>
            <person name="Mori E."/>
            <person name="Abe Y."/>
            <person name="Kisaki G."/>
            <person name="Hamano K."/>
            <person name="Suezawa K."/>
            <person name="Otani M."/>
            <person name="Fukuda T."/>
            <person name="Manabe T."/>
            <person name="Gomi K."/>
            <person name="Tabuchi M."/>
            <person name="Akimitsu K."/>
            <person name="Kataoka I."/>
        </authorList>
    </citation>
    <scope>NUCLEOTIDE SEQUENCE [LARGE SCALE GENOMIC DNA]</scope>
    <source>
        <strain evidence="3">cv. Fuchu</strain>
    </source>
</reference>
<name>A0A7J0EMR0_9ERIC</name>
<protein>
    <submittedName>
        <fullName evidence="2">Uncharacterized protein</fullName>
    </submittedName>
</protein>
<sequence length="317" mass="35215">MADKVAQLLSLPQKDTPNPEASPSIAAPPLIERETNIMTKDKLDFLRESFSFPFSVQIRLPKPDSSWLYFKVRSGKSLLRGYSSNVKGWKKKIFFISGDDWEFPSGTSRQALQQTACLVFYRAGETLGNLGLDLSEGNKGDNPLIGSTTPVLGDDGESHHSRGEPLQARVQAWRPSQIHGCSISLDLMANPGAVLRPKALMLGNASVVEKILEGVILLADKEKVNKLSFDQVTQSFFTSSVRVVEFVTFKYFGEGFYFYKRQLAHHHPNLGIDLDGMGLNHDLLKEKDEAEEEEGDKEKEGSKEKGEVKGDTLPFPP</sequence>
<dbReference type="EMBL" id="BJWL01000005">
    <property type="protein sequence ID" value="GFY87602.1"/>
    <property type="molecule type" value="Genomic_DNA"/>
</dbReference>
<evidence type="ECO:0000313" key="3">
    <source>
        <dbReference type="Proteomes" id="UP000585474"/>
    </source>
</evidence>
<dbReference type="AlphaFoldDB" id="A0A7J0EMR0"/>
<dbReference type="Proteomes" id="UP000585474">
    <property type="component" value="Unassembled WGS sequence"/>
</dbReference>